<evidence type="ECO:0000256" key="12">
    <source>
        <dbReference type="RuleBase" id="RU004423"/>
    </source>
</evidence>
<feature type="transmembrane region" description="Helical" evidence="13">
    <location>
        <begin position="90"/>
        <end position="118"/>
    </location>
</feature>
<name>A0A8T2JNS3_9PIPI</name>
<dbReference type="AlphaFoldDB" id="A0A8T2JNS3"/>
<keyword evidence="3" id="KW-0919">Taste</keyword>
<comment type="caution">
    <text evidence="14">The sequence shown here is derived from an EMBL/GenBank/DDBJ whole genome shotgun (WGS) entry which is preliminary data.</text>
</comment>
<comment type="subcellular location">
    <subcellularLocation>
        <location evidence="1">Membrane</location>
        <topology evidence="1">Multi-pass membrane protein</topology>
    </subcellularLocation>
</comment>
<keyword evidence="5 13" id="KW-0812">Transmembrane</keyword>
<keyword evidence="7" id="KW-0297">G-protein coupled receptor</keyword>
<feature type="transmembrane region" description="Helical" evidence="13">
    <location>
        <begin position="6"/>
        <end position="26"/>
    </location>
</feature>
<keyword evidence="10" id="KW-0807">Transducer</keyword>
<sequence>ILFILLFFHSHCVAWFATVLCTFYCVKITTYNHRFLVYLKSRIAKRLPWLLLASIMISLIFSLPFLWLVYPPPTYHAANGSSQGSPSVDIQQLHLFVAFLVASSVPFFIFSIAVSLLIRSLWNHTRHMASTNAGFSSPQIQAHISAIRSMVSFMFFYIIFFVSGNVIALYFVSENSLLQSTLSLCAVSYPSIHSLILILDNRRQKEELCHFL</sequence>
<evidence type="ECO:0000256" key="3">
    <source>
        <dbReference type="ARBA" id="ARBA00022480"/>
    </source>
</evidence>
<dbReference type="Pfam" id="PF05296">
    <property type="entry name" value="TAS2R"/>
    <property type="match status" value="1"/>
</dbReference>
<evidence type="ECO:0000256" key="10">
    <source>
        <dbReference type="ARBA" id="ARBA00023224"/>
    </source>
</evidence>
<reference evidence="14" key="1">
    <citation type="thesis" date="2020" institute="ProQuest LLC" country="789 East Eisenhower Parkway, Ann Arbor, MI, USA">
        <title>Comparative Genomics and Chromosome Evolution.</title>
        <authorList>
            <person name="Mudd A.B."/>
        </authorList>
    </citation>
    <scope>NUCLEOTIDE SEQUENCE</scope>
    <source>
        <strain evidence="14">Female2</strain>
        <tissue evidence="14">Blood</tissue>
    </source>
</reference>
<keyword evidence="15" id="KW-1185">Reference proteome</keyword>
<keyword evidence="8 13" id="KW-0472">Membrane</keyword>
<evidence type="ECO:0000256" key="9">
    <source>
        <dbReference type="ARBA" id="ARBA00023170"/>
    </source>
</evidence>
<dbReference type="SUPFAM" id="SSF81321">
    <property type="entry name" value="Family A G protein-coupled receptor-like"/>
    <property type="match status" value="1"/>
</dbReference>
<dbReference type="Proteomes" id="UP000812440">
    <property type="component" value="Chromosome 5"/>
</dbReference>
<feature type="transmembrane region" description="Helical" evidence="13">
    <location>
        <begin position="151"/>
        <end position="171"/>
    </location>
</feature>
<dbReference type="GO" id="GO:0033038">
    <property type="term" value="F:bitter taste receptor activity"/>
    <property type="evidence" value="ECO:0007669"/>
    <property type="project" value="InterPro"/>
</dbReference>
<comment type="similarity">
    <text evidence="2 12">Belongs to the G-protein coupled receptor T2R family.</text>
</comment>
<dbReference type="EMBL" id="JAACNH010000004">
    <property type="protein sequence ID" value="KAG8445902.1"/>
    <property type="molecule type" value="Genomic_DNA"/>
</dbReference>
<feature type="transmembrane region" description="Helical" evidence="13">
    <location>
        <begin position="177"/>
        <end position="199"/>
    </location>
</feature>
<evidence type="ECO:0000256" key="4">
    <source>
        <dbReference type="ARBA" id="ARBA00022606"/>
    </source>
</evidence>
<evidence type="ECO:0000256" key="11">
    <source>
        <dbReference type="ARBA" id="ARBA00044110"/>
    </source>
</evidence>
<accession>A0A8T2JNS3</accession>
<dbReference type="OrthoDB" id="8876749at2759"/>
<keyword evidence="4" id="KW-0716">Sensory transduction</keyword>
<evidence type="ECO:0000313" key="14">
    <source>
        <dbReference type="EMBL" id="KAG8445902.1"/>
    </source>
</evidence>
<gene>
    <name evidence="14" type="ORF">GDO86_010626</name>
</gene>
<feature type="non-terminal residue" evidence="14">
    <location>
        <position position="212"/>
    </location>
</feature>
<feature type="non-terminal residue" evidence="14">
    <location>
        <position position="1"/>
    </location>
</feature>
<organism evidence="14 15">
    <name type="scientific">Hymenochirus boettgeri</name>
    <name type="common">Congo dwarf clawed frog</name>
    <dbReference type="NCBI Taxonomy" id="247094"/>
    <lineage>
        <taxon>Eukaryota</taxon>
        <taxon>Metazoa</taxon>
        <taxon>Chordata</taxon>
        <taxon>Craniata</taxon>
        <taxon>Vertebrata</taxon>
        <taxon>Euteleostomi</taxon>
        <taxon>Amphibia</taxon>
        <taxon>Batrachia</taxon>
        <taxon>Anura</taxon>
        <taxon>Pipoidea</taxon>
        <taxon>Pipidae</taxon>
        <taxon>Pipinae</taxon>
        <taxon>Hymenochirus</taxon>
    </lineage>
</organism>
<evidence type="ECO:0000256" key="8">
    <source>
        <dbReference type="ARBA" id="ARBA00023136"/>
    </source>
</evidence>
<dbReference type="InterPro" id="IPR007960">
    <property type="entry name" value="TAS2R"/>
</dbReference>
<keyword evidence="6 13" id="KW-1133">Transmembrane helix</keyword>
<evidence type="ECO:0000256" key="6">
    <source>
        <dbReference type="ARBA" id="ARBA00022989"/>
    </source>
</evidence>
<dbReference type="Gene3D" id="1.20.1070.10">
    <property type="entry name" value="Rhodopsin 7-helix transmembrane proteins"/>
    <property type="match status" value="1"/>
</dbReference>
<evidence type="ECO:0000256" key="5">
    <source>
        <dbReference type="ARBA" id="ARBA00022692"/>
    </source>
</evidence>
<dbReference type="GO" id="GO:0004930">
    <property type="term" value="F:G protein-coupled receptor activity"/>
    <property type="evidence" value="ECO:0007669"/>
    <property type="project" value="UniProtKB-KW"/>
</dbReference>
<proteinExistence type="inferred from homology"/>
<dbReference type="PANTHER" id="PTHR11394:SF47">
    <property type="entry name" value="TASTE RECEPTOR TYPE 2 MEMBER 40"/>
    <property type="match status" value="1"/>
</dbReference>
<evidence type="ECO:0000256" key="7">
    <source>
        <dbReference type="ARBA" id="ARBA00023040"/>
    </source>
</evidence>
<evidence type="ECO:0000256" key="13">
    <source>
        <dbReference type="SAM" id="Phobius"/>
    </source>
</evidence>
<protein>
    <recommendedName>
        <fullName evidence="11">Taste receptor type 2 member 40</fullName>
    </recommendedName>
</protein>
<evidence type="ECO:0000313" key="15">
    <source>
        <dbReference type="Proteomes" id="UP000812440"/>
    </source>
</evidence>
<keyword evidence="9" id="KW-0675">Receptor</keyword>
<evidence type="ECO:0000256" key="1">
    <source>
        <dbReference type="ARBA" id="ARBA00004141"/>
    </source>
</evidence>
<dbReference type="GO" id="GO:0016020">
    <property type="term" value="C:membrane"/>
    <property type="evidence" value="ECO:0007669"/>
    <property type="project" value="UniProtKB-SubCell"/>
</dbReference>
<evidence type="ECO:0000256" key="2">
    <source>
        <dbReference type="ARBA" id="ARBA00007376"/>
    </source>
</evidence>
<dbReference type="PANTHER" id="PTHR11394">
    <property type="entry name" value="TASTE RECEPTOR TYPE 2"/>
    <property type="match status" value="1"/>
</dbReference>
<feature type="transmembrane region" description="Helical" evidence="13">
    <location>
        <begin position="47"/>
        <end position="70"/>
    </location>
</feature>